<sequence length="1214" mass="135372">MAQHIVQLPCDGDGACMRCKVTPPTEETITCCTCATPWHVTCLASPPETLASTLQWHCPDCSGDPLPSASVAVDGSSGELFAAIKAIEADDSLTEKEKARKRQDLVGGRVEEDGDKEKGKGNEKEKENSVLDVLDGSINCSFCMQLPDRPVTTPCGHNFCLKCFQKWIGQGKYTCAKCRSAIPAKMASQPRINSTLVSVIRMAKLSKSNVAAGPLKVYHFIHNQDRPDKAFTTERAKKTGKANAASGKIFVTVPPDHFGPITAENDPARNQGVLVGECWEDRLECRQWGAHLPHVAGIAGQSNYGAQSVALSGGYEDDEDHGEWFLYTGSGGRDLSGNKRTSKEQSFDQKFDKMNEALRVSCKHGYPVRVVRSHKEKRSSYAPEKGVRYDGVYRIEKCWRKVGIQGFKVCRYLFVRCDNEPAPWTSDEHGDRPRPLPAIPELKKAIDVFERKESSSWDFDEEDSRWKWKKPPPPSKKPVNAADLEERKRARKLIRRAHNTSIRERLLKEFSCQICREVMNLPVTTPCAHNFCKSCFEGAFAGKTAIRERSRGGRSLRAQKNVLHCPSCPTDISDFLQNLQVNRELMDVIESLKQKSEEENQNPAEESSEEQIDGLDENPDLVSGDGETDKKTENTDPEDDSQNPPPDCKPERSSKRTKVDNTEAAVDENDSPSSTLQLCFILRYKSFSLFQLRNPSICTHFHLLSAPMDIEAEIRELQLDSAEDNNGVINPEDAKPEEVEMTDKVEVEGMKDEVHRNSQPAKVKDKEAAAVEDVEALDEKGKEKKRHLNVVFIGHVDAGKSTTGGQILFLSGQVDDRTIQKYEKEAKDKSRESWYMAYIMDTNEEERVKGKTVEVGRAHFETETTRFTILDAPGHKSYVPNMISGASQADIGVLVISARKGEFETGYERGGQTREHVQLAKTLGVAKLLVVVNKMDDHTVNWSKERYDEIESKMSPFLKSSGYNVKKDVQFLPISGLIGTNMKTRVDKSICSWWNGPCLFEALDRIEVPLRDPKGPFRMPIIDKFKDMGTVVMGKVESGSVCEGDSLLVMPNKAQVKVVAVYCDENKVRCAGPGENLRIRLSGIEDEDILSGFVLSSVAKLIPAVTEFTAQLQILELLENAIFTAGYKAVLHIHSIVEECEIVELLQQIDPKTRKPMKKKVLFVKNGAVVVCRVQVENTICVEKFADFPQLGRFTLRTEGKTIAVGKVTDLPSA</sequence>
<dbReference type="PROSITE" id="PS00301">
    <property type="entry name" value="G_TR_1"/>
    <property type="match status" value="1"/>
</dbReference>
<feature type="region of interest" description="Disordered" evidence="19">
    <location>
        <begin position="93"/>
        <end position="128"/>
    </location>
</feature>
<dbReference type="InterPro" id="IPR009000">
    <property type="entry name" value="Transl_B-barrel_sf"/>
</dbReference>
<keyword evidence="13" id="KW-0156">Chromatin regulator</keyword>
<dbReference type="CDD" id="cd01883">
    <property type="entry name" value="EF1_alpha"/>
    <property type="match status" value="1"/>
</dbReference>
<dbReference type="CDD" id="cd03704">
    <property type="entry name" value="eRF3_C_III"/>
    <property type="match status" value="1"/>
</dbReference>
<name>A0ABR2FSK7_9ROSI</name>
<keyword evidence="12" id="KW-0862">Zinc</keyword>
<gene>
    <name evidence="23" type="ORF">V6N12_021677</name>
</gene>
<dbReference type="SUPFAM" id="SSF57903">
    <property type="entry name" value="FYVE/PHD zinc finger"/>
    <property type="match status" value="1"/>
</dbReference>
<evidence type="ECO:0000256" key="13">
    <source>
        <dbReference type="ARBA" id="ARBA00022853"/>
    </source>
</evidence>
<dbReference type="Pfam" id="PF02182">
    <property type="entry name" value="SAD_SRA"/>
    <property type="match status" value="1"/>
</dbReference>
<dbReference type="Gene3D" id="2.30.280.10">
    <property type="entry name" value="SRA-YDG"/>
    <property type="match status" value="1"/>
</dbReference>
<dbReference type="SMART" id="SM00249">
    <property type="entry name" value="PHD"/>
    <property type="match status" value="1"/>
</dbReference>
<dbReference type="InterPro" id="IPR000795">
    <property type="entry name" value="T_Tr_GTP-bd_dom"/>
</dbReference>
<dbReference type="PROSITE" id="PS01359">
    <property type="entry name" value="ZF_PHD_1"/>
    <property type="match status" value="1"/>
</dbReference>
<dbReference type="Gene3D" id="3.40.50.300">
    <property type="entry name" value="P-loop containing nucleotide triphosphate hydrolases"/>
    <property type="match status" value="1"/>
</dbReference>
<comment type="pathway">
    <text evidence="3">Protein modification; protein ubiquitination.</text>
</comment>
<dbReference type="InterPro" id="IPR031157">
    <property type="entry name" value="G_TR_CS"/>
</dbReference>
<keyword evidence="9" id="KW-0547">Nucleotide-binding</keyword>
<dbReference type="PANTHER" id="PTHR14140">
    <property type="entry name" value="E3 UBIQUITIN-PROTEIN LIGASE UHRF-RELATED"/>
    <property type="match status" value="1"/>
</dbReference>
<keyword evidence="15" id="KW-0342">GTP-binding</keyword>
<proteinExistence type="inferred from homology"/>
<evidence type="ECO:0000259" key="20">
    <source>
        <dbReference type="PROSITE" id="PS50089"/>
    </source>
</evidence>
<evidence type="ECO:0000256" key="10">
    <source>
        <dbReference type="ARBA" id="ARBA00022771"/>
    </source>
</evidence>
<feature type="domain" description="RING-type" evidence="20">
    <location>
        <begin position="140"/>
        <end position="179"/>
    </location>
</feature>
<dbReference type="InterPro" id="IPR027370">
    <property type="entry name" value="Znf-RING_euk"/>
</dbReference>
<reference evidence="23 24" key="1">
    <citation type="journal article" date="2024" name="G3 (Bethesda)">
        <title>Genome assembly of Hibiscus sabdariffa L. provides insights into metabolisms of medicinal natural products.</title>
        <authorList>
            <person name="Kim T."/>
        </authorList>
    </citation>
    <scope>NUCLEOTIDE SEQUENCE [LARGE SCALE GENOMIC DNA]</scope>
    <source>
        <strain evidence="23">TK-2024</strain>
        <tissue evidence="23">Old leaves</tissue>
    </source>
</reference>
<keyword evidence="24" id="KW-1185">Reference proteome</keyword>
<keyword evidence="6" id="KW-0808">Transferase</keyword>
<dbReference type="Pfam" id="PF22594">
    <property type="entry name" value="GTP-eEF1A_C"/>
    <property type="match status" value="1"/>
</dbReference>
<dbReference type="PROSITE" id="PS51722">
    <property type="entry name" value="G_TR_2"/>
    <property type="match status" value="1"/>
</dbReference>
<dbReference type="InterPro" id="IPR045134">
    <property type="entry name" value="UHRF1/2-like"/>
</dbReference>
<feature type="region of interest" description="Disordered" evidence="19">
    <location>
        <begin position="594"/>
        <end position="672"/>
    </location>
</feature>
<evidence type="ECO:0000256" key="5">
    <source>
        <dbReference type="ARBA" id="ARBA00012483"/>
    </source>
</evidence>
<dbReference type="InterPro" id="IPR013083">
    <property type="entry name" value="Znf_RING/FYVE/PHD"/>
</dbReference>
<dbReference type="InterPro" id="IPR001965">
    <property type="entry name" value="Znf_PHD"/>
</dbReference>
<dbReference type="InterPro" id="IPR019786">
    <property type="entry name" value="Zinc_finger_PHD-type_CS"/>
</dbReference>
<evidence type="ECO:0000256" key="11">
    <source>
        <dbReference type="ARBA" id="ARBA00022786"/>
    </source>
</evidence>
<dbReference type="InterPro" id="IPR003105">
    <property type="entry name" value="SRA_YDG"/>
</dbReference>
<comment type="function">
    <text evidence="2">This protein promotes the GTP-dependent binding of aminoacyl-tRNA to the A-site of ribosomes during protein biosynthesis.</text>
</comment>
<comment type="similarity">
    <text evidence="4">Belongs to the TRAFAC class translation factor GTPase superfamily. Classic translation factor GTPase family. EF-Tu/EF-1A subfamily.</text>
</comment>
<dbReference type="Pfam" id="PF03144">
    <property type="entry name" value="GTP_EFTU_D2"/>
    <property type="match status" value="1"/>
</dbReference>
<dbReference type="InterPro" id="IPR009001">
    <property type="entry name" value="Transl_elong_EF1A/Init_IF2_C"/>
</dbReference>
<feature type="compositionally biased region" description="Basic and acidic residues" evidence="19">
    <location>
        <begin position="648"/>
        <end position="661"/>
    </location>
</feature>
<evidence type="ECO:0000256" key="7">
    <source>
        <dbReference type="ARBA" id="ARBA00022723"/>
    </source>
</evidence>
<evidence type="ECO:0000256" key="3">
    <source>
        <dbReference type="ARBA" id="ARBA00004906"/>
    </source>
</evidence>
<dbReference type="SMART" id="SM00466">
    <property type="entry name" value="SRA"/>
    <property type="match status" value="1"/>
</dbReference>
<dbReference type="InterPro" id="IPR036987">
    <property type="entry name" value="SRA-YDG_sf"/>
</dbReference>
<keyword evidence="10 17" id="KW-0863">Zinc-finger</keyword>
<dbReference type="Gene3D" id="3.30.40.10">
    <property type="entry name" value="Zinc/RING finger domain, C3HC4 (zinc finger)"/>
    <property type="match status" value="3"/>
</dbReference>
<dbReference type="PRINTS" id="PR00315">
    <property type="entry name" value="ELONGATNFCT"/>
</dbReference>
<evidence type="ECO:0000256" key="6">
    <source>
        <dbReference type="ARBA" id="ARBA00022679"/>
    </source>
</evidence>
<dbReference type="EMBL" id="JBBPBM010000004">
    <property type="protein sequence ID" value="KAK8587167.1"/>
    <property type="molecule type" value="Genomic_DNA"/>
</dbReference>
<feature type="domain" description="YDG" evidence="21">
    <location>
        <begin position="268"/>
        <end position="416"/>
    </location>
</feature>
<dbReference type="PROSITE" id="PS50089">
    <property type="entry name" value="ZF_RING_2"/>
    <property type="match status" value="2"/>
</dbReference>
<evidence type="ECO:0000259" key="22">
    <source>
        <dbReference type="PROSITE" id="PS51722"/>
    </source>
</evidence>
<keyword evidence="16 18" id="KW-0539">Nucleus</keyword>
<dbReference type="InterPro" id="IPR011011">
    <property type="entry name" value="Znf_FYVE_PHD"/>
</dbReference>
<protein>
    <recommendedName>
        <fullName evidence="5">RING-type E3 ubiquitin transferase</fullName>
        <ecNumber evidence="5">2.3.2.27</ecNumber>
    </recommendedName>
</protein>
<dbReference type="PROSITE" id="PS51015">
    <property type="entry name" value="YDG"/>
    <property type="match status" value="1"/>
</dbReference>
<evidence type="ECO:0000313" key="24">
    <source>
        <dbReference type="Proteomes" id="UP001472677"/>
    </source>
</evidence>
<dbReference type="InterPro" id="IPR047529">
    <property type="entry name" value="RING-HC_ORTHRUS_rpt2"/>
</dbReference>
<evidence type="ECO:0000256" key="14">
    <source>
        <dbReference type="ARBA" id="ARBA00023125"/>
    </source>
</evidence>
<dbReference type="Pfam" id="PF00097">
    <property type="entry name" value="zf-C3HC4"/>
    <property type="match status" value="1"/>
</dbReference>
<dbReference type="SUPFAM" id="SSF52540">
    <property type="entry name" value="P-loop containing nucleoside triphosphate hydrolases"/>
    <property type="match status" value="1"/>
</dbReference>
<dbReference type="InterPro" id="IPR027417">
    <property type="entry name" value="P-loop_NTPase"/>
</dbReference>
<feature type="compositionally biased region" description="Acidic residues" evidence="19">
    <location>
        <begin position="606"/>
        <end position="619"/>
    </location>
</feature>
<feature type="domain" description="Tr-type G" evidence="22">
    <location>
        <begin position="785"/>
        <end position="1014"/>
    </location>
</feature>
<keyword evidence="11" id="KW-0833">Ubl conjugation pathway</keyword>
<dbReference type="CDD" id="cd04089">
    <property type="entry name" value="eRF3_II"/>
    <property type="match status" value="1"/>
</dbReference>
<keyword evidence="8" id="KW-0677">Repeat</keyword>
<dbReference type="SUPFAM" id="SSF50465">
    <property type="entry name" value="EF-Tu/eEF-1alpha/eIF2-gamma C-terminal domain"/>
    <property type="match status" value="1"/>
</dbReference>
<keyword evidence="7" id="KW-0479">Metal-binding</keyword>
<evidence type="ECO:0000259" key="21">
    <source>
        <dbReference type="PROSITE" id="PS51015"/>
    </source>
</evidence>
<evidence type="ECO:0000256" key="15">
    <source>
        <dbReference type="ARBA" id="ARBA00023134"/>
    </source>
</evidence>
<keyword evidence="14" id="KW-0238">DNA-binding</keyword>
<dbReference type="SMART" id="SM00184">
    <property type="entry name" value="RING"/>
    <property type="match status" value="2"/>
</dbReference>
<dbReference type="Gene3D" id="2.40.30.10">
    <property type="entry name" value="Translation factors"/>
    <property type="match status" value="2"/>
</dbReference>
<dbReference type="InterPro" id="IPR015947">
    <property type="entry name" value="PUA-like_sf"/>
</dbReference>
<comment type="catalytic activity">
    <reaction evidence="1">
        <text>S-ubiquitinyl-[E2 ubiquitin-conjugating enzyme]-L-cysteine + [acceptor protein]-L-lysine = [E2 ubiquitin-conjugating enzyme]-L-cysteine + N(6)-ubiquitinyl-[acceptor protein]-L-lysine.</text>
        <dbReference type="EC" id="2.3.2.27"/>
    </reaction>
</comment>
<dbReference type="InterPro" id="IPR047498">
    <property type="entry name" value="RING-HC_ORTHRUS_rpt1"/>
</dbReference>
<dbReference type="Pfam" id="PF00009">
    <property type="entry name" value="GTP_EFTU"/>
    <property type="match status" value="1"/>
</dbReference>
<dbReference type="InterPro" id="IPR001841">
    <property type="entry name" value="Znf_RING"/>
</dbReference>
<dbReference type="CDD" id="cd23138">
    <property type="entry name" value="RING-HC_ORTHRUS_rpt1"/>
    <property type="match status" value="1"/>
</dbReference>
<organism evidence="23 24">
    <name type="scientific">Hibiscus sabdariffa</name>
    <name type="common">roselle</name>
    <dbReference type="NCBI Taxonomy" id="183260"/>
    <lineage>
        <taxon>Eukaryota</taxon>
        <taxon>Viridiplantae</taxon>
        <taxon>Streptophyta</taxon>
        <taxon>Embryophyta</taxon>
        <taxon>Tracheophyta</taxon>
        <taxon>Spermatophyta</taxon>
        <taxon>Magnoliopsida</taxon>
        <taxon>eudicotyledons</taxon>
        <taxon>Gunneridae</taxon>
        <taxon>Pentapetalae</taxon>
        <taxon>rosids</taxon>
        <taxon>malvids</taxon>
        <taxon>Malvales</taxon>
        <taxon>Malvaceae</taxon>
        <taxon>Malvoideae</taxon>
        <taxon>Hibiscus</taxon>
    </lineage>
</organism>
<evidence type="ECO:0000313" key="23">
    <source>
        <dbReference type="EMBL" id="KAK8587167.1"/>
    </source>
</evidence>
<evidence type="ECO:0000256" key="8">
    <source>
        <dbReference type="ARBA" id="ARBA00022737"/>
    </source>
</evidence>
<dbReference type="InterPro" id="IPR054696">
    <property type="entry name" value="GTP-eEF1A_C"/>
</dbReference>
<evidence type="ECO:0000256" key="19">
    <source>
        <dbReference type="SAM" id="MobiDB-lite"/>
    </source>
</evidence>
<dbReference type="Proteomes" id="UP001472677">
    <property type="component" value="Unassembled WGS sequence"/>
</dbReference>
<feature type="region of interest" description="Disordered" evidence="19">
    <location>
        <begin position="464"/>
        <end position="483"/>
    </location>
</feature>
<evidence type="ECO:0000256" key="1">
    <source>
        <dbReference type="ARBA" id="ARBA00000900"/>
    </source>
</evidence>
<dbReference type="SUPFAM" id="SSF50447">
    <property type="entry name" value="Translation proteins"/>
    <property type="match status" value="1"/>
</dbReference>
<evidence type="ECO:0000256" key="17">
    <source>
        <dbReference type="PROSITE-ProRule" id="PRU00175"/>
    </source>
</evidence>
<dbReference type="SUPFAM" id="SSF57850">
    <property type="entry name" value="RING/U-box"/>
    <property type="match status" value="2"/>
</dbReference>
<comment type="subcellular location">
    <subcellularLocation>
        <location evidence="18">Nucleus</location>
    </subcellularLocation>
</comment>
<evidence type="ECO:0000256" key="4">
    <source>
        <dbReference type="ARBA" id="ARBA00007249"/>
    </source>
</evidence>
<evidence type="ECO:0000256" key="12">
    <source>
        <dbReference type="ARBA" id="ARBA00022833"/>
    </source>
</evidence>
<dbReference type="CDD" id="cd23139">
    <property type="entry name" value="RING-HC_ORTHRUS_rpt2"/>
    <property type="match status" value="1"/>
</dbReference>
<comment type="caution">
    <text evidence="23">The sequence shown here is derived from an EMBL/GenBank/DDBJ whole genome shotgun (WGS) entry which is preliminary data.</text>
</comment>
<feature type="domain" description="RING-type" evidence="20">
    <location>
        <begin position="512"/>
        <end position="568"/>
    </location>
</feature>
<accession>A0ABR2FSK7</accession>
<evidence type="ECO:0000256" key="18">
    <source>
        <dbReference type="PROSITE-ProRule" id="PRU00358"/>
    </source>
</evidence>
<dbReference type="PANTHER" id="PTHR14140:SF46">
    <property type="entry name" value="E3 UBIQUITIN-PROTEIN LIGASE ORTHRUS 1-RELATED"/>
    <property type="match status" value="1"/>
</dbReference>
<evidence type="ECO:0000256" key="9">
    <source>
        <dbReference type="ARBA" id="ARBA00022741"/>
    </source>
</evidence>
<dbReference type="Pfam" id="PF13445">
    <property type="entry name" value="zf-RING_UBOX"/>
    <property type="match status" value="1"/>
</dbReference>
<dbReference type="EC" id="2.3.2.27" evidence="5"/>
<evidence type="ECO:0000256" key="2">
    <source>
        <dbReference type="ARBA" id="ARBA00003982"/>
    </source>
</evidence>
<dbReference type="SUPFAM" id="SSF88697">
    <property type="entry name" value="PUA domain-like"/>
    <property type="match status" value="1"/>
</dbReference>
<dbReference type="InterPro" id="IPR004161">
    <property type="entry name" value="EFTu-like_2"/>
</dbReference>
<dbReference type="InterPro" id="IPR018957">
    <property type="entry name" value="Znf_C3HC4_RING-type"/>
</dbReference>
<evidence type="ECO:0000256" key="16">
    <source>
        <dbReference type="ARBA" id="ARBA00023242"/>
    </source>
</evidence>